<evidence type="ECO:0000313" key="4">
    <source>
        <dbReference type="EMBL" id="MDT8901843.1"/>
    </source>
</evidence>
<dbReference type="PANTHER" id="PTHR10381">
    <property type="entry name" value="ATP-DEPENDENT CLP PROTEASE PROTEOLYTIC SUBUNIT"/>
    <property type="match status" value="1"/>
</dbReference>
<gene>
    <name evidence="4" type="ORF">Q4T40_11350</name>
</gene>
<dbReference type="GO" id="GO:0004252">
    <property type="term" value="F:serine-type endopeptidase activity"/>
    <property type="evidence" value="ECO:0007669"/>
    <property type="project" value="UniProtKB-EC"/>
</dbReference>
<keyword evidence="3" id="KW-0720">Serine protease</keyword>
<reference evidence="4 5" key="1">
    <citation type="submission" date="2023-07" db="EMBL/GenBank/DDBJ databases">
        <title>The novel representative of Negativicutes class, Anaeroselena agilis gen. nov. sp. nov.</title>
        <authorList>
            <person name="Prokofeva M.I."/>
            <person name="Elcheninov A.G."/>
            <person name="Klyukina A."/>
            <person name="Kublanov I.V."/>
            <person name="Frolov E.N."/>
            <person name="Podosokorskaya O.A."/>
        </authorList>
    </citation>
    <scope>NUCLEOTIDE SEQUENCE [LARGE SCALE GENOMIC DNA]</scope>
    <source>
        <strain evidence="4 5">4137-cl</strain>
    </source>
</reference>
<evidence type="ECO:0000256" key="2">
    <source>
        <dbReference type="ARBA" id="ARBA00022801"/>
    </source>
</evidence>
<accession>A0ABU3NYH3</accession>
<dbReference type="Pfam" id="PF00574">
    <property type="entry name" value="CLP_protease"/>
    <property type="match status" value="1"/>
</dbReference>
<dbReference type="InterPro" id="IPR023562">
    <property type="entry name" value="ClpP/TepA"/>
</dbReference>
<dbReference type="Gene3D" id="3.90.226.10">
    <property type="entry name" value="2-enoyl-CoA Hydratase, Chain A, domain 1"/>
    <property type="match status" value="1"/>
</dbReference>
<sequence length="417" mass="44695">MSKFWSFIKNAAKPDEVELRIDGDIVDDDLVWIYEWFGMQAAAPNAFREELSQYVGQNITVWIDSYGGSVFAATGICNALLNHKETGATVTTIGDGKVMSAAVTIFLSGDKRKASPGCMFMTHNPLTYASGYASDLRKAADVLDVVKETIVNVYQMATGLSRNKISAMMDAETYMDANTAIKNRIATEMLYASKAGQGNSSESVMNFAFSRLDIQNAANDSMRKFYEVAKKIEGIQPAPLPVADQQKESILAEAKKLVTAAWQSLSSQNHAKEEPELEIKNVNDLMKAHPELVAQITNQAGKDAVAAERVRITALDALDDGKNPTVTALVADAKATGKTADDIKNAVEIVKSTAPAPAPAAENKGEGWLKRLAADTTNSGVDNIGTDGAGGTADAQEEAQAVNFMADIINKKTGGKK</sequence>
<evidence type="ECO:0000313" key="5">
    <source>
        <dbReference type="Proteomes" id="UP001254848"/>
    </source>
</evidence>
<name>A0ABU3NYH3_9FIRM</name>
<dbReference type="PANTHER" id="PTHR10381:SF70">
    <property type="entry name" value="ATP-DEPENDENT CLP PROTEASE PROTEOLYTIC SUBUNIT"/>
    <property type="match status" value="1"/>
</dbReference>
<keyword evidence="5" id="KW-1185">Reference proteome</keyword>
<keyword evidence="2 4" id="KW-0378">Hydrolase</keyword>
<dbReference type="SUPFAM" id="SSF52096">
    <property type="entry name" value="ClpP/crotonase"/>
    <property type="match status" value="1"/>
</dbReference>
<protein>
    <submittedName>
        <fullName evidence="4">Clp protease ClpP</fullName>
        <ecNumber evidence="4">3.4.21.92</ecNumber>
    </submittedName>
</protein>
<dbReference type="CDD" id="cd07016">
    <property type="entry name" value="S14_ClpP_1"/>
    <property type="match status" value="1"/>
</dbReference>
<dbReference type="NCBIfam" id="NF045542">
    <property type="entry name" value="Clp_rel_HeadMat"/>
    <property type="match status" value="1"/>
</dbReference>
<dbReference type="EC" id="3.4.21.92" evidence="4"/>
<dbReference type="EMBL" id="JAUOZS010000001">
    <property type="protein sequence ID" value="MDT8901843.1"/>
    <property type="molecule type" value="Genomic_DNA"/>
</dbReference>
<organism evidence="4 5">
    <name type="scientific">Anaeroselena agilis</name>
    <dbReference type="NCBI Taxonomy" id="3063788"/>
    <lineage>
        <taxon>Bacteria</taxon>
        <taxon>Bacillati</taxon>
        <taxon>Bacillota</taxon>
        <taxon>Negativicutes</taxon>
        <taxon>Acetonemataceae</taxon>
        <taxon>Anaeroselena</taxon>
    </lineage>
</organism>
<dbReference type="GO" id="GO:0006508">
    <property type="term" value="P:proteolysis"/>
    <property type="evidence" value="ECO:0007669"/>
    <property type="project" value="UniProtKB-KW"/>
</dbReference>
<keyword evidence="1 4" id="KW-0645">Protease</keyword>
<dbReference type="Proteomes" id="UP001254848">
    <property type="component" value="Unassembled WGS sequence"/>
</dbReference>
<comment type="caution">
    <text evidence="4">The sequence shown here is derived from an EMBL/GenBank/DDBJ whole genome shotgun (WGS) entry which is preliminary data.</text>
</comment>
<dbReference type="InterPro" id="IPR029045">
    <property type="entry name" value="ClpP/crotonase-like_dom_sf"/>
</dbReference>
<proteinExistence type="predicted"/>
<evidence type="ECO:0000256" key="3">
    <source>
        <dbReference type="ARBA" id="ARBA00022825"/>
    </source>
</evidence>
<dbReference type="RefSeq" id="WP_413780346.1">
    <property type="nucleotide sequence ID" value="NZ_JAUOZS010000001.1"/>
</dbReference>
<evidence type="ECO:0000256" key="1">
    <source>
        <dbReference type="ARBA" id="ARBA00022670"/>
    </source>
</evidence>